<proteinExistence type="predicted"/>
<organism evidence="2 3">
    <name type="scientific">Rhodobaculum claviforme</name>
    <dbReference type="NCBI Taxonomy" id="1549854"/>
    <lineage>
        <taxon>Bacteria</taxon>
        <taxon>Pseudomonadati</taxon>
        <taxon>Pseudomonadota</taxon>
        <taxon>Alphaproteobacteria</taxon>
        <taxon>Rhodobacterales</taxon>
        <taxon>Paracoccaceae</taxon>
        <taxon>Rhodobaculum</taxon>
    </lineage>
</organism>
<accession>A0A934TMP5</accession>
<evidence type="ECO:0000256" key="1">
    <source>
        <dbReference type="SAM" id="Phobius"/>
    </source>
</evidence>
<protein>
    <recommendedName>
        <fullName evidence="4">VPLPA-CTERM protein sorting domain-containing protein</fullName>
    </recommendedName>
</protein>
<dbReference type="EMBL" id="NHSD01000284">
    <property type="protein sequence ID" value="MBK5928002.1"/>
    <property type="molecule type" value="Genomic_DNA"/>
</dbReference>
<dbReference type="Proteomes" id="UP000706333">
    <property type="component" value="Unassembled WGS sequence"/>
</dbReference>
<feature type="transmembrane region" description="Helical" evidence="1">
    <location>
        <begin position="210"/>
        <end position="231"/>
    </location>
</feature>
<sequence>MVAVAFTVADVQASTISGSLDITLTGGQVSFDVPNGTATRAMVMQGQFQTSNSFQNPTGAAPLGWSITSEMAYEGVTSLLDAVDEDTTTGFGGPNGLRNEYRTNLGLFSISSFMADILGLSNSTTGLGSGTLNFGGAIPIAWSINDYVLNTGGPAITTSGNFTFSMTSDSNALAFLNVFDGFAGIAGDLQGAREGGSFSATFSTSPTTVIPVPAALPLLMGGLGLLGLMGWRRKASQA</sequence>
<name>A0A934TMP5_9RHOB</name>
<comment type="caution">
    <text evidence="2">The sequence shown here is derived from an EMBL/GenBank/DDBJ whole genome shotgun (WGS) entry which is preliminary data.</text>
</comment>
<keyword evidence="1" id="KW-0812">Transmembrane</keyword>
<keyword evidence="1" id="KW-0472">Membrane</keyword>
<gene>
    <name evidence="2" type="ORF">CCR87_11805</name>
</gene>
<reference evidence="2" key="2">
    <citation type="journal article" date="2020" name="Microorganisms">
        <title>Osmotic Adaptation and Compatible Solute Biosynthesis of Phototrophic Bacteria as Revealed from Genome Analyses.</title>
        <authorList>
            <person name="Imhoff J.F."/>
            <person name="Rahn T."/>
            <person name="Kunzel S."/>
            <person name="Keller A."/>
            <person name="Neulinger S.C."/>
        </authorList>
    </citation>
    <scope>NUCLEOTIDE SEQUENCE</scope>
    <source>
        <strain evidence="2">LMG 28126</strain>
    </source>
</reference>
<evidence type="ECO:0000313" key="3">
    <source>
        <dbReference type="Proteomes" id="UP000706333"/>
    </source>
</evidence>
<keyword evidence="3" id="KW-1185">Reference proteome</keyword>
<dbReference type="AlphaFoldDB" id="A0A934TMP5"/>
<keyword evidence="1" id="KW-1133">Transmembrane helix</keyword>
<evidence type="ECO:0008006" key="4">
    <source>
        <dbReference type="Google" id="ProtNLM"/>
    </source>
</evidence>
<reference evidence="2" key="1">
    <citation type="submission" date="2017-05" db="EMBL/GenBank/DDBJ databases">
        <authorList>
            <person name="Imhoff J.F."/>
            <person name="Rahn T."/>
            <person name="Kuenzel S."/>
            <person name="Neulinger S.C."/>
        </authorList>
    </citation>
    <scope>NUCLEOTIDE SEQUENCE</scope>
    <source>
        <strain evidence="2">LMG 28126</strain>
    </source>
</reference>
<evidence type="ECO:0000313" key="2">
    <source>
        <dbReference type="EMBL" id="MBK5928002.1"/>
    </source>
</evidence>